<accession>A0AA38WNJ3</accession>
<evidence type="ECO:0000313" key="2">
    <source>
        <dbReference type="EMBL" id="KAJ9556234.1"/>
    </source>
</evidence>
<dbReference type="Proteomes" id="UP001172457">
    <property type="component" value="Chromosome 3"/>
</dbReference>
<gene>
    <name evidence="2" type="ORF">OSB04_010848</name>
</gene>
<evidence type="ECO:0000313" key="3">
    <source>
        <dbReference type="Proteomes" id="UP001172457"/>
    </source>
</evidence>
<proteinExistence type="predicted"/>
<protein>
    <submittedName>
        <fullName evidence="2">Uncharacterized protein</fullName>
    </submittedName>
</protein>
<organism evidence="2 3">
    <name type="scientific">Centaurea solstitialis</name>
    <name type="common">yellow star-thistle</name>
    <dbReference type="NCBI Taxonomy" id="347529"/>
    <lineage>
        <taxon>Eukaryota</taxon>
        <taxon>Viridiplantae</taxon>
        <taxon>Streptophyta</taxon>
        <taxon>Embryophyta</taxon>
        <taxon>Tracheophyta</taxon>
        <taxon>Spermatophyta</taxon>
        <taxon>Magnoliopsida</taxon>
        <taxon>eudicotyledons</taxon>
        <taxon>Gunneridae</taxon>
        <taxon>Pentapetalae</taxon>
        <taxon>asterids</taxon>
        <taxon>campanulids</taxon>
        <taxon>Asterales</taxon>
        <taxon>Asteraceae</taxon>
        <taxon>Carduoideae</taxon>
        <taxon>Cardueae</taxon>
        <taxon>Centaureinae</taxon>
        <taxon>Centaurea</taxon>
    </lineage>
</organism>
<dbReference type="AlphaFoldDB" id="A0AA38WNJ3"/>
<name>A0AA38WNJ3_9ASTR</name>
<sequence length="494" mass="55440">MEKTIAELHSMLKTAELNMGAKNKTKDVLMVRDGRVKKKHGHGGISKGKGPVQAVQNAPKVRENGKVKGKGKKVKPNKCRTENRCFTCNEVGWRQNCPKRHEAECNMDYTKLSLNDSYKCCRPKVAQIFDRVANIGRDPRLRLLLGFCHNRGQIVKKQNLEYLELTDSKLILKDETSGGFKCEPLFGCEREDNRERDTCRMIRRHIGLLLYVKDKSSKMMTRMSSVPIPDRNRNSDRIPNRIPRLGTGSVSGAVPGNAVLVPFRVSKIELSTEATLRHEHVGSSHENGTICSRVMPDDIHTTKKSPHAASFMNEYLKNVFDNEKDSLSIRLKNKISSATSSITTRGSGIKPPILSVCQHVWFHDSDELSFRFSDIGLVMRINTSATISTTIVIFLMPTILSPMSDFSTYPTTYGMRLFEVLFLWGKRVLKGGFRGNTSALKLLKLSLRGACSHHIGNWLKGTCIDFSFNLLSSSTQSLRTSCSKLISSVKCSRL</sequence>
<dbReference type="EMBL" id="JARYMX010000003">
    <property type="protein sequence ID" value="KAJ9556234.1"/>
    <property type="molecule type" value="Genomic_DNA"/>
</dbReference>
<feature type="compositionally biased region" description="Basic and acidic residues" evidence="1">
    <location>
        <begin position="230"/>
        <end position="239"/>
    </location>
</feature>
<comment type="caution">
    <text evidence="2">The sequence shown here is derived from an EMBL/GenBank/DDBJ whole genome shotgun (WGS) entry which is preliminary data.</text>
</comment>
<feature type="region of interest" description="Disordered" evidence="1">
    <location>
        <begin position="38"/>
        <end position="57"/>
    </location>
</feature>
<feature type="region of interest" description="Disordered" evidence="1">
    <location>
        <begin position="223"/>
        <end position="249"/>
    </location>
</feature>
<evidence type="ECO:0000256" key="1">
    <source>
        <dbReference type="SAM" id="MobiDB-lite"/>
    </source>
</evidence>
<reference evidence="2" key="1">
    <citation type="submission" date="2023-03" db="EMBL/GenBank/DDBJ databases">
        <title>Chromosome-scale reference genome and RAD-based genetic map of yellow starthistle (Centaurea solstitialis) reveal putative structural variation and QTLs associated with invader traits.</title>
        <authorList>
            <person name="Reatini B."/>
            <person name="Cang F.A."/>
            <person name="Jiang Q."/>
            <person name="Mckibben M.T.W."/>
            <person name="Barker M.S."/>
            <person name="Rieseberg L.H."/>
            <person name="Dlugosch K.M."/>
        </authorList>
    </citation>
    <scope>NUCLEOTIDE SEQUENCE</scope>
    <source>
        <strain evidence="2">CAN-66</strain>
        <tissue evidence="2">Leaf</tissue>
    </source>
</reference>
<keyword evidence="3" id="KW-1185">Reference proteome</keyword>